<sequence>MNYLIKTKTALKTFSIPSRFLEVLILIKVKKKDYDIRNFLTFRHIRLKICYFFLHASHGSSHFLSLFFSIVFQLPKPLIGILLSVTPFVELISSPFWSIIADRHDAHRKIMISCTTFVVFVYLSLPFTGQYFWLWWPFYQPFYLFVVLWGVSPLLDNLTMTTIGFLIDRFNSLYVMFFAFGFSMGLFLLVLYSTPDKDFKIDHHDELITDNIDLNQIGSTSNETLTQIVDSNDMVTEPPSFMKAILKLITKPRLLLFLFVLFSTRTVKLSTSTFLYVFLSEDLKANATLMGLCTFVGVTLEILVFYYGKNILDFTFPEVIMIGGGLLTTLRASLYAFFGTSMNPWLSLPVLQGLEYGLVKPASLEIVLQQSLPKLRGTALGILAATEHLSTALGQIVGGILYMDILDPLKCFYIQHGLEYWQL</sequence>
<dbReference type="Proteomes" id="UP000439903">
    <property type="component" value="Unassembled WGS sequence"/>
</dbReference>
<dbReference type="AlphaFoldDB" id="A0A8H4AGQ8"/>
<dbReference type="InterPro" id="IPR051717">
    <property type="entry name" value="MFS_MFSD6"/>
</dbReference>
<feature type="transmembrane region" description="Helical" evidence="6">
    <location>
        <begin position="173"/>
        <end position="192"/>
    </location>
</feature>
<comment type="subcellular location">
    <subcellularLocation>
        <location evidence="1">Membrane</location>
        <topology evidence="1">Multi-pass membrane protein</topology>
    </subcellularLocation>
</comment>
<feature type="transmembrane region" description="Helical" evidence="6">
    <location>
        <begin position="78"/>
        <end position="100"/>
    </location>
</feature>
<keyword evidence="5 6" id="KW-0472">Membrane</keyword>
<dbReference type="PANTHER" id="PTHR16172">
    <property type="entry name" value="MAJOR FACILITATOR SUPERFAMILY DOMAIN-CONTAINING PROTEIN 6-LIKE"/>
    <property type="match status" value="1"/>
</dbReference>
<reference evidence="8 9" key="1">
    <citation type="journal article" date="2019" name="Environ. Microbiol.">
        <title>At the nexus of three kingdoms: the genome of the mycorrhizal fungus Gigaspora margarita provides insights into plant, endobacterial and fungal interactions.</title>
        <authorList>
            <person name="Venice F."/>
            <person name="Ghignone S."/>
            <person name="Salvioli di Fossalunga A."/>
            <person name="Amselem J."/>
            <person name="Novero M."/>
            <person name="Xianan X."/>
            <person name="Sedzielewska Toro K."/>
            <person name="Morin E."/>
            <person name="Lipzen A."/>
            <person name="Grigoriev I.V."/>
            <person name="Henrissat B."/>
            <person name="Martin F.M."/>
            <person name="Bonfante P."/>
        </authorList>
    </citation>
    <scope>NUCLEOTIDE SEQUENCE [LARGE SCALE GENOMIC DNA]</scope>
    <source>
        <strain evidence="8 9">BEG34</strain>
    </source>
</reference>
<feature type="transmembrane region" description="Helical" evidence="6">
    <location>
        <begin position="254"/>
        <end position="279"/>
    </location>
</feature>
<evidence type="ECO:0000256" key="6">
    <source>
        <dbReference type="SAM" id="Phobius"/>
    </source>
</evidence>
<dbReference type="OrthoDB" id="515887at2759"/>
<dbReference type="Gene3D" id="1.20.1250.20">
    <property type="entry name" value="MFS general substrate transporter like domains"/>
    <property type="match status" value="2"/>
</dbReference>
<feature type="transmembrane region" description="Helical" evidence="6">
    <location>
        <begin position="112"/>
        <end position="136"/>
    </location>
</feature>
<comment type="similarity">
    <text evidence="2">Belongs to the major facilitator superfamily. MFSD6 family.</text>
</comment>
<dbReference type="Pfam" id="PF12832">
    <property type="entry name" value="MFS_1_like"/>
    <property type="match status" value="1"/>
</dbReference>
<dbReference type="InterPro" id="IPR036259">
    <property type="entry name" value="MFS_trans_sf"/>
</dbReference>
<keyword evidence="9" id="KW-1185">Reference proteome</keyword>
<evidence type="ECO:0000259" key="7">
    <source>
        <dbReference type="Pfam" id="PF12832"/>
    </source>
</evidence>
<gene>
    <name evidence="8" type="ORF">F8M41_021488</name>
</gene>
<evidence type="ECO:0000256" key="4">
    <source>
        <dbReference type="ARBA" id="ARBA00022989"/>
    </source>
</evidence>
<dbReference type="SUPFAM" id="SSF103473">
    <property type="entry name" value="MFS general substrate transporter"/>
    <property type="match status" value="1"/>
</dbReference>
<evidence type="ECO:0000313" key="8">
    <source>
        <dbReference type="EMBL" id="KAF0492987.1"/>
    </source>
</evidence>
<feature type="transmembrane region" description="Helical" evidence="6">
    <location>
        <begin position="142"/>
        <end position="166"/>
    </location>
</feature>
<dbReference type="PANTHER" id="PTHR16172:SF41">
    <property type="entry name" value="MAJOR FACILITATOR SUPERFAMILY DOMAIN-CONTAINING PROTEIN 6-LIKE"/>
    <property type="match status" value="1"/>
</dbReference>
<evidence type="ECO:0000256" key="2">
    <source>
        <dbReference type="ARBA" id="ARBA00005241"/>
    </source>
</evidence>
<feature type="transmembrane region" description="Helical" evidence="6">
    <location>
        <begin position="49"/>
        <end position="72"/>
    </location>
</feature>
<evidence type="ECO:0000256" key="1">
    <source>
        <dbReference type="ARBA" id="ARBA00004141"/>
    </source>
</evidence>
<organism evidence="8 9">
    <name type="scientific">Gigaspora margarita</name>
    <dbReference type="NCBI Taxonomy" id="4874"/>
    <lineage>
        <taxon>Eukaryota</taxon>
        <taxon>Fungi</taxon>
        <taxon>Fungi incertae sedis</taxon>
        <taxon>Mucoromycota</taxon>
        <taxon>Glomeromycotina</taxon>
        <taxon>Glomeromycetes</taxon>
        <taxon>Diversisporales</taxon>
        <taxon>Gigasporaceae</taxon>
        <taxon>Gigaspora</taxon>
    </lineage>
</organism>
<dbReference type="GO" id="GO:0016020">
    <property type="term" value="C:membrane"/>
    <property type="evidence" value="ECO:0007669"/>
    <property type="project" value="UniProtKB-SubCell"/>
</dbReference>
<dbReference type="EMBL" id="WTPW01000631">
    <property type="protein sequence ID" value="KAF0492987.1"/>
    <property type="molecule type" value="Genomic_DNA"/>
</dbReference>
<comment type="caution">
    <text evidence="8">The sequence shown here is derived from an EMBL/GenBank/DDBJ whole genome shotgun (WGS) entry which is preliminary data.</text>
</comment>
<feature type="transmembrane region" description="Helical" evidence="6">
    <location>
        <begin position="319"/>
        <end position="338"/>
    </location>
</feature>
<feature type="transmembrane region" description="Helical" evidence="6">
    <location>
        <begin position="286"/>
        <end position="307"/>
    </location>
</feature>
<feature type="domain" description="Major facilitator superfamily associated" evidence="7">
    <location>
        <begin position="159"/>
        <end position="413"/>
    </location>
</feature>
<keyword evidence="4 6" id="KW-1133">Transmembrane helix</keyword>
<proteinExistence type="inferred from homology"/>
<name>A0A8H4AGQ8_GIGMA</name>
<keyword evidence="3 6" id="KW-0812">Transmembrane</keyword>
<accession>A0A8H4AGQ8</accession>
<protein>
    <submittedName>
        <fullName evidence="8">MFS general substrate transporter</fullName>
    </submittedName>
</protein>
<evidence type="ECO:0000313" key="9">
    <source>
        <dbReference type="Proteomes" id="UP000439903"/>
    </source>
</evidence>
<dbReference type="InterPro" id="IPR024989">
    <property type="entry name" value="MFS_assoc_dom"/>
</dbReference>
<evidence type="ECO:0000256" key="3">
    <source>
        <dbReference type="ARBA" id="ARBA00022692"/>
    </source>
</evidence>
<evidence type="ECO:0000256" key="5">
    <source>
        <dbReference type="ARBA" id="ARBA00023136"/>
    </source>
</evidence>